<protein>
    <recommendedName>
        <fullName evidence="3">Metal-dependent phosphohydrolase</fullName>
    </recommendedName>
</protein>
<keyword evidence="2" id="KW-1185">Reference proteome</keyword>
<dbReference type="PANTHER" id="PTHR21174">
    <property type="match status" value="1"/>
</dbReference>
<dbReference type="Gene3D" id="1.10.3210.10">
    <property type="entry name" value="Hypothetical protein af1432"/>
    <property type="match status" value="1"/>
</dbReference>
<dbReference type="PIRSF" id="PIRSF035170">
    <property type="entry name" value="HD_phosphohydro"/>
    <property type="match status" value="1"/>
</dbReference>
<organism evidence="1 2">
    <name type="scientific">Nocardioides marmotae</name>
    <dbReference type="NCBI Taxonomy" id="2663857"/>
    <lineage>
        <taxon>Bacteria</taxon>
        <taxon>Bacillati</taxon>
        <taxon>Actinomycetota</taxon>
        <taxon>Actinomycetes</taxon>
        <taxon>Propionibacteriales</taxon>
        <taxon>Nocardioidaceae</taxon>
        <taxon>Nocardioides</taxon>
    </lineage>
</organism>
<evidence type="ECO:0008006" key="3">
    <source>
        <dbReference type="Google" id="ProtNLM"/>
    </source>
</evidence>
<accession>A0A6I3JCZ6</accession>
<sequence length="206" mass="22744">MLASWPLTAGEEVRDALAAAYAGDDRDYHDTRHLAEVLARLAELAERGAAYDRVPVLLAAWFHDGVYDGERDAEERSAVWAEDALAGLVDAATVAEVARLVRTTETHRPEDGDANGCALSDADLAILAAPRPRYEEYVAAVRREFAHLDDETFRRGRTQVLRSLAEKEHLFHTPWAREHWEGPARANLARELDELARPAGAAPAQA</sequence>
<evidence type="ECO:0000313" key="1">
    <source>
        <dbReference type="EMBL" id="MTB95965.1"/>
    </source>
</evidence>
<gene>
    <name evidence="1" type="ORF">GGQ22_12830</name>
</gene>
<dbReference type="PANTHER" id="PTHR21174:SF0">
    <property type="entry name" value="HD PHOSPHOHYDROLASE FAMILY PROTEIN-RELATED"/>
    <property type="match status" value="1"/>
</dbReference>
<dbReference type="EMBL" id="WLCI01000013">
    <property type="protein sequence ID" value="MTB95965.1"/>
    <property type="molecule type" value="Genomic_DNA"/>
</dbReference>
<comment type="caution">
    <text evidence="1">The sequence shown here is derived from an EMBL/GenBank/DDBJ whole genome shotgun (WGS) entry which is preliminary data.</text>
</comment>
<dbReference type="InterPro" id="IPR009218">
    <property type="entry name" value="HD_phosphohydro"/>
</dbReference>
<dbReference type="Proteomes" id="UP000433406">
    <property type="component" value="Unassembled WGS sequence"/>
</dbReference>
<proteinExistence type="predicted"/>
<dbReference type="SUPFAM" id="SSF109604">
    <property type="entry name" value="HD-domain/PDEase-like"/>
    <property type="match status" value="1"/>
</dbReference>
<reference evidence="1 2" key="1">
    <citation type="submission" date="2019-10" db="EMBL/GenBank/DDBJ databases">
        <title>Nocardioides novel species isolated from the excrement of Marmot.</title>
        <authorList>
            <person name="Zhang G."/>
        </authorList>
    </citation>
    <scope>NUCLEOTIDE SEQUENCE [LARGE SCALE GENOMIC DNA]</scope>
    <source>
        <strain evidence="2">zg-579</strain>
    </source>
</reference>
<dbReference type="AlphaFoldDB" id="A0A6I3JCZ6"/>
<name>A0A6I3JCZ6_9ACTN</name>
<evidence type="ECO:0000313" key="2">
    <source>
        <dbReference type="Proteomes" id="UP000433406"/>
    </source>
</evidence>